<dbReference type="SUPFAM" id="SSF47616">
    <property type="entry name" value="GST C-terminal domain-like"/>
    <property type="match status" value="1"/>
</dbReference>
<keyword evidence="3" id="KW-0808">Transferase</keyword>
<name>A0A7X1KBH8_9SPHN</name>
<dbReference type="PROSITE" id="PS50404">
    <property type="entry name" value="GST_NTER"/>
    <property type="match status" value="1"/>
</dbReference>
<evidence type="ECO:0000259" key="2">
    <source>
        <dbReference type="PROSITE" id="PS50405"/>
    </source>
</evidence>
<organism evidence="3 4">
    <name type="scientific">Novosphingobium aerophilum</name>
    <dbReference type="NCBI Taxonomy" id="2839843"/>
    <lineage>
        <taxon>Bacteria</taxon>
        <taxon>Pseudomonadati</taxon>
        <taxon>Pseudomonadota</taxon>
        <taxon>Alphaproteobacteria</taxon>
        <taxon>Sphingomonadales</taxon>
        <taxon>Sphingomonadaceae</taxon>
        <taxon>Novosphingobium</taxon>
    </lineage>
</organism>
<accession>A0A7X1KBH8</accession>
<evidence type="ECO:0000313" key="4">
    <source>
        <dbReference type="Proteomes" id="UP000520156"/>
    </source>
</evidence>
<dbReference type="GO" id="GO:0016740">
    <property type="term" value="F:transferase activity"/>
    <property type="evidence" value="ECO:0007669"/>
    <property type="project" value="UniProtKB-KW"/>
</dbReference>
<dbReference type="PROSITE" id="PS50405">
    <property type="entry name" value="GST_CTER"/>
    <property type="match status" value="1"/>
</dbReference>
<dbReference type="Gene3D" id="3.40.30.10">
    <property type="entry name" value="Glutaredoxin"/>
    <property type="match status" value="1"/>
</dbReference>
<dbReference type="InterPro" id="IPR004046">
    <property type="entry name" value="GST_C"/>
</dbReference>
<dbReference type="Pfam" id="PF14497">
    <property type="entry name" value="GST_C_3"/>
    <property type="match status" value="1"/>
</dbReference>
<dbReference type="EMBL" id="JACLAU010000005">
    <property type="protein sequence ID" value="MBC2651170.1"/>
    <property type="molecule type" value="Genomic_DNA"/>
</dbReference>
<dbReference type="InterPro" id="IPR036282">
    <property type="entry name" value="Glutathione-S-Trfase_C_sf"/>
</dbReference>
<proteinExistence type="predicted"/>
<dbReference type="InterPro" id="IPR036249">
    <property type="entry name" value="Thioredoxin-like_sf"/>
</dbReference>
<dbReference type="InterPro" id="IPR004045">
    <property type="entry name" value="Glutathione_S-Trfase_N"/>
</dbReference>
<feature type="domain" description="GST N-terminal" evidence="1">
    <location>
        <begin position="1"/>
        <end position="82"/>
    </location>
</feature>
<dbReference type="SFLD" id="SFLDG00358">
    <property type="entry name" value="Main_(cytGST)"/>
    <property type="match status" value="1"/>
</dbReference>
<dbReference type="Gene3D" id="1.20.1050.10">
    <property type="match status" value="2"/>
</dbReference>
<dbReference type="SFLD" id="SFLDS00019">
    <property type="entry name" value="Glutathione_Transferase_(cytos"/>
    <property type="match status" value="1"/>
</dbReference>
<dbReference type="CDD" id="cd00570">
    <property type="entry name" value="GST_N_family"/>
    <property type="match status" value="1"/>
</dbReference>
<dbReference type="InterPro" id="IPR010987">
    <property type="entry name" value="Glutathione-S-Trfase_C-like"/>
</dbReference>
<dbReference type="RefSeq" id="WP_185682592.1">
    <property type="nucleotide sequence ID" value="NZ_JACLAU010000005.1"/>
</dbReference>
<comment type="caution">
    <text evidence="3">The sequence shown here is derived from an EMBL/GenBank/DDBJ whole genome shotgun (WGS) entry which is preliminary data.</text>
</comment>
<dbReference type="PANTHER" id="PTHR44051:SF8">
    <property type="entry name" value="GLUTATHIONE S-TRANSFERASE GSTA"/>
    <property type="match status" value="1"/>
</dbReference>
<evidence type="ECO:0000259" key="1">
    <source>
        <dbReference type="PROSITE" id="PS50404"/>
    </source>
</evidence>
<dbReference type="CDD" id="cd00299">
    <property type="entry name" value="GST_C_family"/>
    <property type="match status" value="1"/>
</dbReference>
<evidence type="ECO:0000313" key="3">
    <source>
        <dbReference type="EMBL" id="MBC2651170.1"/>
    </source>
</evidence>
<gene>
    <name evidence="3" type="ORF">H7F49_05605</name>
</gene>
<dbReference type="Pfam" id="PF02798">
    <property type="entry name" value="GST_N"/>
    <property type="match status" value="1"/>
</dbReference>
<reference evidence="3 4" key="1">
    <citation type="submission" date="2020-08" db="EMBL/GenBank/DDBJ databases">
        <title>The genome sequence of Novosphingobium flavum 4Y4.</title>
        <authorList>
            <person name="Liu Y."/>
        </authorList>
    </citation>
    <scope>NUCLEOTIDE SEQUENCE [LARGE SCALE GENOMIC DNA]</scope>
    <source>
        <strain evidence="3 4">4Y4</strain>
    </source>
</reference>
<dbReference type="Proteomes" id="UP000520156">
    <property type="component" value="Unassembled WGS sequence"/>
</dbReference>
<keyword evidence="4" id="KW-1185">Reference proteome</keyword>
<dbReference type="InterPro" id="IPR040079">
    <property type="entry name" value="Glutathione_S-Trfase"/>
</dbReference>
<dbReference type="PANTHER" id="PTHR44051">
    <property type="entry name" value="GLUTATHIONE S-TRANSFERASE-RELATED"/>
    <property type="match status" value="1"/>
</dbReference>
<protein>
    <submittedName>
        <fullName evidence="3">Glutathione S-transferase family protein</fullName>
    </submittedName>
</protein>
<dbReference type="AlphaFoldDB" id="A0A7X1KBH8"/>
<feature type="domain" description="GST C-terminal" evidence="2">
    <location>
        <begin position="87"/>
        <end position="245"/>
    </location>
</feature>
<dbReference type="SUPFAM" id="SSF52833">
    <property type="entry name" value="Thioredoxin-like"/>
    <property type="match status" value="1"/>
</dbReference>
<sequence>MTLKYYHAEPAANSLKSMIPLKEKGLEFESHYVDLHKFEQHSEWFVKLNPEGQVPVLIHNDQIITQTSVINEYLEDVFPEVPLRPYDPVGKARVRAWNKFVDEHVMNHVSMHGWHRMVGVIARSIDGGEFESLLERIPLPDQRKKWATARSGFSEADLANATDKIIYACAKVETQLGESLWLAGDMFTTADINFYAMCGMMVERMFPELEVAEKYPRLIDWRDRMNARPGVKAALEMPDHTAPGLRTFTGHVR</sequence>